<sequence length="264" mass="28522">MFRNHTAIFARMKILLCNDDGIHARGIAELHQSIGHLGDLHVCAPDTERSAAGHAITLTDPIKALPVEKNGQPFGTAVGGTPADCIKLALCLLHKENLPDLVVSGINLGSNTGISVLYSGTVSAASEAVILGVPAIALSLCTYQNPHWETAAKVASEIVAKVARNPLPDGTLLNVNIPNIPLSELKGMKASRMGRSRFVEKFTTHLDPRGNKYYWLDGELDLLDDSADTDVQVVRSGYVALTPIHIDLTARHCMEQVETWNVEY</sequence>
<feature type="binding site" evidence="9">
    <location>
        <position position="19"/>
    </location>
    <ligand>
        <name>a divalent metal cation</name>
        <dbReference type="ChEBI" id="CHEBI:60240"/>
    </ligand>
</feature>
<proteinExistence type="inferred from homology"/>
<evidence type="ECO:0000313" key="11">
    <source>
        <dbReference type="EMBL" id="VGO15520.1"/>
    </source>
</evidence>
<comment type="catalytic activity">
    <reaction evidence="1 9">
        <text>a ribonucleoside 5'-phosphate + H2O = a ribonucleoside + phosphate</text>
        <dbReference type="Rhea" id="RHEA:12484"/>
        <dbReference type="ChEBI" id="CHEBI:15377"/>
        <dbReference type="ChEBI" id="CHEBI:18254"/>
        <dbReference type="ChEBI" id="CHEBI:43474"/>
        <dbReference type="ChEBI" id="CHEBI:58043"/>
        <dbReference type="EC" id="3.1.3.5"/>
    </reaction>
</comment>
<evidence type="ECO:0000256" key="9">
    <source>
        <dbReference type="HAMAP-Rule" id="MF_00060"/>
    </source>
</evidence>
<evidence type="ECO:0000256" key="5">
    <source>
        <dbReference type="ARBA" id="ARBA00022490"/>
    </source>
</evidence>
<keyword evidence="7 9" id="KW-0547">Nucleotide-binding</keyword>
<dbReference type="GO" id="GO:0046872">
    <property type="term" value="F:metal ion binding"/>
    <property type="evidence" value="ECO:0007669"/>
    <property type="project" value="UniProtKB-UniRule"/>
</dbReference>
<evidence type="ECO:0000259" key="10">
    <source>
        <dbReference type="Pfam" id="PF01975"/>
    </source>
</evidence>
<dbReference type="NCBIfam" id="TIGR00087">
    <property type="entry name" value="surE"/>
    <property type="match status" value="1"/>
</dbReference>
<evidence type="ECO:0000256" key="3">
    <source>
        <dbReference type="ARBA" id="ARBA00004496"/>
    </source>
</evidence>
<dbReference type="Pfam" id="PF01975">
    <property type="entry name" value="SurE"/>
    <property type="match status" value="1"/>
</dbReference>
<feature type="binding site" evidence="9">
    <location>
        <position position="50"/>
    </location>
    <ligand>
        <name>a divalent metal cation</name>
        <dbReference type="ChEBI" id="CHEBI:60240"/>
    </ligand>
</feature>
<feature type="domain" description="Survival protein SurE-like phosphatase/nucleotidase" evidence="10">
    <location>
        <begin position="14"/>
        <end position="198"/>
    </location>
</feature>
<dbReference type="FunFam" id="3.40.1210.10:FF:000001">
    <property type="entry name" value="5'/3'-nucleotidase SurE"/>
    <property type="match status" value="1"/>
</dbReference>
<feature type="binding site" evidence="9">
    <location>
        <position position="20"/>
    </location>
    <ligand>
        <name>a divalent metal cation</name>
        <dbReference type="ChEBI" id="CHEBI:60240"/>
    </ligand>
</feature>
<dbReference type="GO" id="GO:0000166">
    <property type="term" value="F:nucleotide binding"/>
    <property type="evidence" value="ECO:0007669"/>
    <property type="project" value="UniProtKB-KW"/>
</dbReference>
<comment type="cofactor">
    <cofactor evidence="9">
        <name>a divalent metal cation</name>
        <dbReference type="ChEBI" id="CHEBI:60240"/>
    </cofactor>
    <text evidence="9">Binds 1 divalent metal cation per subunit.</text>
</comment>
<name>A0A6C2U678_PONDE</name>
<dbReference type="NCBIfam" id="NF001492">
    <property type="entry name" value="PRK00346.2-2"/>
    <property type="match status" value="1"/>
</dbReference>
<gene>
    <name evidence="9 11" type="primary">surE</name>
    <name evidence="11" type="ORF">PDESU_04104</name>
</gene>
<reference evidence="11 12" key="1">
    <citation type="submission" date="2019-04" db="EMBL/GenBank/DDBJ databases">
        <authorList>
            <person name="Van Vliet M D."/>
        </authorList>
    </citation>
    <scope>NUCLEOTIDE SEQUENCE [LARGE SCALE GENOMIC DNA]</scope>
    <source>
        <strain evidence="11 12">F1</strain>
    </source>
</reference>
<evidence type="ECO:0000256" key="8">
    <source>
        <dbReference type="ARBA" id="ARBA00022801"/>
    </source>
</evidence>
<dbReference type="PANTHER" id="PTHR30457">
    <property type="entry name" value="5'-NUCLEOTIDASE SURE"/>
    <property type="match status" value="1"/>
</dbReference>
<dbReference type="GO" id="GO:0005737">
    <property type="term" value="C:cytoplasm"/>
    <property type="evidence" value="ECO:0007669"/>
    <property type="project" value="UniProtKB-SubCell"/>
</dbReference>
<comment type="similarity">
    <text evidence="4 9">Belongs to the SurE nucleotidase family.</text>
</comment>
<comment type="cofactor">
    <cofactor evidence="2">
        <name>Mg(2+)</name>
        <dbReference type="ChEBI" id="CHEBI:18420"/>
    </cofactor>
</comment>
<keyword evidence="5 9" id="KW-0963">Cytoplasm</keyword>
<evidence type="ECO:0000256" key="4">
    <source>
        <dbReference type="ARBA" id="ARBA00011062"/>
    </source>
</evidence>
<evidence type="ECO:0000256" key="2">
    <source>
        <dbReference type="ARBA" id="ARBA00001946"/>
    </source>
</evidence>
<dbReference type="PANTHER" id="PTHR30457:SF0">
    <property type="entry name" value="PHOSPHATASE, PUTATIVE (AFU_ORTHOLOGUE AFUA_4G01070)-RELATED"/>
    <property type="match status" value="1"/>
</dbReference>
<feature type="binding site" evidence="9">
    <location>
        <position position="107"/>
    </location>
    <ligand>
        <name>a divalent metal cation</name>
        <dbReference type="ChEBI" id="CHEBI:60240"/>
    </ligand>
</feature>
<keyword evidence="6 9" id="KW-0479">Metal-binding</keyword>
<dbReference type="InterPro" id="IPR036523">
    <property type="entry name" value="SurE-like_sf"/>
</dbReference>
<dbReference type="Gene3D" id="3.40.1210.10">
    <property type="entry name" value="Survival protein SurE-like phosphatase/nucleotidase"/>
    <property type="match status" value="1"/>
</dbReference>
<comment type="function">
    <text evidence="9">Nucleotidase that shows phosphatase activity on nucleoside 5'-monophosphates.</text>
</comment>
<dbReference type="InterPro" id="IPR030048">
    <property type="entry name" value="SurE"/>
</dbReference>
<dbReference type="EC" id="3.1.3.5" evidence="9"/>
<protein>
    <recommendedName>
        <fullName evidence="9">5'-nucleotidase SurE</fullName>
        <ecNumber evidence="9">3.1.3.5</ecNumber>
    </recommendedName>
    <alternativeName>
        <fullName evidence="9">Nucleoside 5'-monophosphate phosphohydrolase</fullName>
    </alternativeName>
</protein>
<dbReference type="HAMAP" id="MF_00060">
    <property type="entry name" value="SurE"/>
    <property type="match status" value="1"/>
</dbReference>
<dbReference type="AlphaFoldDB" id="A0A6C2U678"/>
<evidence type="ECO:0000313" key="12">
    <source>
        <dbReference type="Proteomes" id="UP000366872"/>
    </source>
</evidence>
<organism evidence="11 12">
    <name type="scientific">Pontiella desulfatans</name>
    <dbReference type="NCBI Taxonomy" id="2750659"/>
    <lineage>
        <taxon>Bacteria</taxon>
        <taxon>Pseudomonadati</taxon>
        <taxon>Kiritimatiellota</taxon>
        <taxon>Kiritimatiellia</taxon>
        <taxon>Kiritimatiellales</taxon>
        <taxon>Pontiellaceae</taxon>
        <taxon>Pontiella</taxon>
    </lineage>
</organism>
<dbReference type="Proteomes" id="UP000366872">
    <property type="component" value="Unassembled WGS sequence"/>
</dbReference>
<keyword evidence="8 9" id="KW-0378">Hydrolase</keyword>
<dbReference type="InterPro" id="IPR002828">
    <property type="entry name" value="SurE-like_Pase/nucleotidase"/>
</dbReference>
<dbReference type="GO" id="GO:0008253">
    <property type="term" value="F:5'-nucleotidase activity"/>
    <property type="evidence" value="ECO:0007669"/>
    <property type="project" value="UniProtKB-UniRule"/>
</dbReference>
<dbReference type="NCBIfam" id="NF001490">
    <property type="entry name" value="PRK00346.1-4"/>
    <property type="match status" value="1"/>
</dbReference>
<keyword evidence="12" id="KW-1185">Reference proteome</keyword>
<accession>A0A6C2U678</accession>
<evidence type="ECO:0000256" key="7">
    <source>
        <dbReference type="ARBA" id="ARBA00022741"/>
    </source>
</evidence>
<comment type="subcellular location">
    <subcellularLocation>
        <location evidence="3 9">Cytoplasm</location>
    </subcellularLocation>
</comment>
<dbReference type="SUPFAM" id="SSF64167">
    <property type="entry name" value="SurE-like"/>
    <property type="match status" value="1"/>
</dbReference>
<dbReference type="EMBL" id="CAAHFG010000002">
    <property type="protein sequence ID" value="VGO15520.1"/>
    <property type="molecule type" value="Genomic_DNA"/>
</dbReference>
<evidence type="ECO:0000256" key="6">
    <source>
        <dbReference type="ARBA" id="ARBA00022723"/>
    </source>
</evidence>
<evidence type="ECO:0000256" key="1">
    <source>
        <dbReference type="ARBA" id="ARBA00000815"/>
    </source>
</evidence>